<sequence length="2041" mass="220683">MSAPIISNITIPPAAVQAPERASRMQSARSSRRKVGSTAPQVVLGGGAGVLGSSSKDVQYVPPPFAASSSSSAATGLPPVQYPSPSSQSFPSPISPLFPNMYRAPSPLPPQLTDSNATTKSTSGADRDVASAPTMSSVSSLSTAASTSSRTLKTPHSKMDQHHHMKHMAHPSIVSSSDSHDSQSPSNFESDPLPPLPKEFAAMRRGQSDGIAVRSRDMMRQSKVDQKSPTPLQRTVKTGNRTSPTDTARPSPPPFSNAVPKSTTAGQNESSIEPRRPPRPRGTTPPHLDLGRNTKVNQRLSQDWIQVDFPGPSMEPERREQGKALQHAPDILNRKPSGLPGAVMVPMKGSQPQLDLDGSLAGPTSRPMYERSNTAPPLSPPPPTQQDEAETSRPQRKGRGSLDQFRSNSSAEIPMSQRSRKISHSTPPSAVLESAPGSNIGRLNPFRTAPKASSDAVDAGKRPSAEMPGLVAPRRDDVRALQQEQQRSLGVASGRGSRDEGRAVSAETERKVSGLSMKKSTGALKALFNRGVSGKGKERSETPPPMPVQPQYPAGRQDDVVSELPYARRGSSASPNRALGRGKRRSPSPGSPTPPRGLSSEGAGATRPHPQRIESDIMASRPSFTSERANYPAPPLQRTRSHGVQPGATSAPMIGSRSEPQPGPKKIELRSPVGLFTQTQPPPLAQRMPDRDLPPLPLTPLNSALSVGPNSVETSEAKSSGTSLLSFATARESPLSASDDSRSMSLTAGDVASTSPAQLPPSASLHLLQLPSLDLEFDLSFDKIGMSPSTPRRLSPGKARRSPRSPHSPSPQRSLTTKIPSTRVSPVLRRQNSDRILDKSDRRRSKSFDGPTAGQTLANLWRDVGPEGSFTSPSMARYFASSSNSAPMFSRPLEPTSSDDSMVSMSNSASSSSTTTPQPSTHQHLIYEDSMTCPSDSVKAIPDHLHRSMQRNGCVEYGSEPSSSDHARTPSNTSSMHDTESPSPPKTPPQHARAQIRDYGFTYESSPLSAPTPKAITLALGHESDPESSFARPIMLSSPPTIPLPPAPVPQIALSPVVSQEDHAVPFTPKNRVVDLAPSPPRKLVIRAVSDDKVLPTEPAGPLVAGVAPPRTRPPTTLPDSPKAAEDDDSHLRPVGGPTVITVRPARAWRPSIGLKSKSVSPDDRSLRGLVQDLETIVNSFRGPASLISSSERCNLVRSQLLPLLGEIEKRPYMPKDTVTNQSLREVAFEWAESLLYELRVEQAANERGACLEGLSAVMESPCLSQVALKDDAQHTVRFTDLMIKCMKFVMGKLGAKGVFHNTLLFSGRFLAFAFFRIPHVAEQLVTVLQLPRGALTRFTRAGLMGPAVPPHARPQYPKHLSPLCLDTCASYTSRLAVVSADFRSDEEREAFLFKPGNWLRRWQSDDSELFPAFYRAYHRQLAGYLAPAIEYYETLGEPVPLQILLRAPGYAHLATIFAKKSHAYILGSINAVTTSSASQGFDATESAGLKASQKPPVLETANRRLTETISTLINTHIAVPDTRGKVVECDGQQLWSSILDHWTKTLIGKTSLYAPKGVFSLFDLLDGIVDPPHDPVTGERRLREVSLLDVPHLIHVIRIVLNQAEHALTIVKVVAFVFTHWEVLTARSEDRKELCLGLLLEKSLFERLTLFWSQSVRSYVLRLVVFRLGHVHTTKEDGVNHDVEIDSVRLLQTRLERIRKRYDELEPKDANTPIDRNDSPYLSSTFDGLPRSKSTITMITDSPRGPSNKAERLLGLGFGQMDNKGLSALEVEDHTRMGKAKGWLKKSFANKKKGRGGGGASPALSGSATSSPNNSPRMSPSPQMENSGSLSSPLLGIKERKSPRPSFESSHTKGQGAKSNPPAVLSLDSPEMEEYSPPGASHLPTISTSSPSETTSPGVGLGPSGIAFEFELPTMSPRSDTFDPTPTPSSPRRNSQPPSPHSPHMSRSFSKRSSLLPPNTASILASGLSSPISRRNDSTKYDKGEEGYPKKWHAYAIRMLAELEDAQKEYDEWWSPGGVGTVDGAPPRLTVAWPFHEGDE</sequence>
<feature type="region of interest" description="Disordered" evidence="1">
    <location>
        <begin position="883"/>
        <end position="922"/>
    </location>
</feature>
<evidence type="ECO:0000313" key="3">
    <source>
        <dbReference type="Proteomes" id="UP000193218"/>
    </source>
</evidence>
<feature type="compositionally biased region" description="Low complexity" evidence="1">
    <location>
        <begin position="170"/>
        <end position="186"/>
    </location>
</feature>
<feature type="compositionally biased region" description="Low complexity" evidence="1">
    <location>
        <begin position="130"/>
        <end position="151"/>
    </location>
</feature>
<feature type="compositionally biased region" description="Basic and acidic residues" evidence="1">
    <location>
        <begin position="1975"/>
        <end position="1987"/>
    </location>
</feature>
<dbReference type="InterPro" id="IPR013887">
    <property type="entry name" value="UPF0592"/>
</dbReference>
<dbReference type="OrthoDB" id="296767at2759"/>
<dbReference type="Proteomes" id="UP000193218">
    <property type="component" value="Unassembled WGS sequence"/>
</dbReference>
<feature type="compositionally biased region" description="Polar residues" evidence="1">
    <location>
        <begin position="1824"/>
        <end position="1833"/>
    </location>
</feature>
<dbReference type="PANTHER" id="PTHR37988:SF1">
    <property type="entry name" value="UPF0592 MEMBRANE PROTEIN C7D4.03C"/>
    <property type="match status" value="1"/>
</dbReference>
<feature type="region of interest" description="Disordered" evidence="1">
    <location>
        <begin position="1784"/>
        <end position="1987"/>
    </location>
</feature>
<gene>
    <name evidence="2" type="ORF">BD324DRAFT_653488</name>
</gene>
<proteinExistence type="predicted"/>
<comment type="caution">
    <text evidence="2">The sequence shown here is derived from an EMBL/GenBank/DDBJ whole genome shotgun (WGS) entry which is preliminary data.</text>
</comment>
<feature type="compositionally biased region" description="Low complexity" evidence="1">
    <location>
        <begin position="1885"/>
        <end position="1898"/>
    </location>
</feature>
<feature type="compositionally biased region" description="Low complexity" evidence="1">
    <location>
        <begin position="1802"/>
        <end position="1823"/>
    </location>
</feature>
<feature type="region of interest" description="Disordered" evidence="1">
    <location>
        <begin position="12"/>
        <end position="760"/>
    </location>
</feature>
<dbReference type="STRING" id="4999.A0A1Y1U855"/>
<feature type="region of interest" description="Disordered" evidence="1">
    <location>
        <begin position="1096"/>
        <end position="1138"/>
    </location>
</feature>
<reference evidence="2 3" key="1">
    <citation type="submission" date="2017-03" db="EMBL/GenBank/DDBJ databases">
        <title>Widespread Adenine N6-methylation of Active Genes in Fungi.</title>
        <authorList>
            <consortium name="DOE Joint Genome Institute"/>
            <person name="Mondo S.J."/>
            <person name="Dannebaum R.O."/>
            <person name="Kuo R.C."/>
            <person name="Louie K.B."/>
            <person name="Bewick A.J."/>
            <person name="Labutti K."/>
            <person name="Haridas S."/>
            <person name="Kuo A."/>
            <person name="Salamov A."/>
            <person name="Ahrendt S.R."/>
            <person name="Lau R."/>
            <person name="Bowen B.P."/>
            <person name="Lipzen A."/>
            <person name="Sullivan W."/>
            <person name="Andreopoulos W.B."/>
            <person name="Clum A."/>
            <person name="Lindquist E."/>
            <person name="Daum C."/>
            <person name="Northen T.R."/>
            <person name="Ramamoorthy G."/>
            <person name="Schmitz R.J."/>
            <person name="Gryganskyi A."/>
            <person name="Culley D."/>
            <person name="Magnuson J."/>
            <person name="James T.Y."/>
            <person name="O'Malley M.A."/>
            <person name="Stajich J.E."/>
            <person name="Spatafora J.W."/>
            <person name="Visel A."/>
            <person name="Grigoriev I.V."/>
        </authorList>
    </citation>
    <scope>NUCLEOTIDE SEQUENCE [LARGE SCALE GENOMIC DNA]</scope>
    <source>
        <strain evidence="2 3">NRRL Y-17943</strain>
    </source>
</reference>
<accession>A0A1Y1U855</accession>
<feature type="compositionally biased region" description="Low complexity" evidence="1">
    <location>
        <begin position="1917"/>
        <end position="1949"/>
    </location>
</feature>
<dbReference type="InParanoid" id="A0A1Y1U855"/>
<feature type="compositionally biased region" description="Low complexity" evidence="1">
    <location>
        <begin position="66"/>
        <end position="99"/>
    </location>
</feature>
<feature type="compositionally biased region" description="Polar residues" evidence="1">
    <location>
        <begin position="815"/>
        <end position="824"/>
    </location>
</feature>
<feature type="compositionally biased region" description="Low complexity" evidence="1">
    <location>
        <begin position="896"/>
        <end position="921"/>
    </location>
</feature>
<feature type="region of interest" description="Disordered" evidence="1">
    <location>
        <begin position="784"/>
        <end position="854"/>
    </location>
</feature>
<protein>
    <submittedName>
        <fullName evidence="2">Uncharacterized protein</fullName>
    </submittedName>
</protein>
<dbReference type="EMBL" id="NBSH01000015">
    <property type="protein sequence ID" value="ORX34220.1"/>
    <property type="molecule type" value="Genomic_DNA"/>
</dbReference>
<feature type="compositionally biased region" description="Polar residues" evidence="1">
    <location>
        <begin position="259"/>
        <end position="271"/>
    </location>
</feature>
<feature type="compositionally biased region" description="Polar residues" evidence="1">
    <location>
        <begin position="294"/>
        <end position="304"/>
    </location>
</feature>
<dbReference type="PANTHER" id="PTHR37988">
    <property type="entry name" value="UPF0592 MEMBRANE PROTEIN C7D4.03C"/>
    <property type="match status" value="1"/>
</dbReference>
<dbReference type="GeneID" id="33560467"/>
<feature type="compositionally biased region" description="Polar residues" evidence="1">
    <location>
        <begin position="112"/>
        <end position="124"/>
    </location>
</feature>
<feature type="region of interest" description="Disordered" evidence="1">
    <location>
        <begin position="954"/>
        <end position="992"/>
    </location>
</feature>
<evidence type="ECO:0000313" key="2">
    <source>
        <dbReference type="EMBL" id="ORX34220.1"/>
    </source>
</evidence>
<feature type="compositionally biased region" description="Polar residues" evidence="1">
    <location>
        <begin position="735"/>
        <end position="746"/>
    </location>
</feature>
<feature type="compositionally biased region" description="Basic and acidic residues" evidence="1">
    <location>
        <begin position="496"/>
        <end position="512"/>
    </location>
</feature>
<feature type="compositionally biased region" description="Low complexity" evidence="1">
    <location>
        <begin position="805"/>
        <end position="814"/>
    </location>
</feature>
<keyword evidence="3" id="KW-1185">Reference proteome</keyword>
<feature type="compositionally biased region" description="Basic and acidic residues" evidence="1">
    <location>
        <begin position="831"/>
        <end position="841"/>
    </location>
</feature>
<dbReference type="RefSeq" id="XP_021868498.1">
    <property type="nucleotide sequence ID" value="XM_022018658.1"/>
</dbReference>
<feature type="compositionally biased region" description="Polar residues" evidence="1">
    <location>
        <begin position="227"/>
        <end position="248"/>
    </location>
</feature>
<feature type="compositionally biased region" description="Low complexity" evidence="1">
    <location>
        <begin position="1100"/>
        <end position="1110"/>
    </location>
</feature>
<dbReference type="Pfam" id="PF08578">
    <property type="entry name" value="DUF1765"/>
    <property type="match status" value="1"/>
</dbReference>
<name>A0A1Y1U855_9TREE</name>
<feature type="compositionally biased region" description="Polar residues" evidence="1">
    <location>
        <begin position="1952"/>
        <end position="1974"/>
    </location>
</feature>
<feature type="compositionally biased region" description="Basic and acidic residues" evidence="1">
    <location>
        <begin position="214"/>
        <end position="226"/>
    </location>
</feature>
<evidence type="ECO:0000256" key="1">
    <source>
        <dbReference type="SAM" id="MobiDB-lite"/>
    </source>
</evidence>
<feature type="compositionally biased region" description="Polar residues" evidence="1">
    <location>
        <begin position="702"/>
        <end position="726"/>
    </location>
</feature>
<organism evidence="2 3">
    <name type="scientific">Kockovaella imperatae</name>
    <dbReference type="NCBI Taxonomy" id="4999"/>
    <lineage>
        <taxon>Eukaryota</taxon>
        <taxon>Fungi</taxon>
        <taxon>Dikarya</taxon>
        <taxon>Basidiomycota</taxon>
        <taxon>Agaricomycotina</taxon>
        <taxon>Tremellomycetes</taxon>
        <taxon>Tremellales</taxon>
        <taxon>Cuniculitremaceae</taxon>
        <taxon>Kockovaella</taxon>
    </lineage>
</organism>
<feature type="compositionally biased region" description="Basic residues" evidence="1">
    <location>
        <begin position="1784"/>
        <end position="1796"/>
    </location>
</feature>